<keyword evidence="2 4" id="KW-0732">Signal</keyword>
<dbReference type="InterPro" id="IPR051601">
    <property type="entry name" value="Serine_prot/Carboxylest_S33"/>
</dbReference>
<evidence type="ECO:0000256" key="4">
    <source>
        <dbReference type="SAM" id="SignalP"/>
    </source>
</evidence>
<feature type="domain" description="Peptidase S33 tripeptidyl aminopeptidase-like C-terminal" evidence="5">
    <location>
        <begin position="376"/>
        <end position="469"/>
    </location>
</feature>
<evidence type="ECO:0000313" key="6">
    <source>
        <dbReference type="EMBL" id="MBP2331185.1"/>
    </source>
</evidence>
<protein>
    <submittedName>
        <fullName evidence="6">Pimeloyl-ACP methyl ester carboxylesterase</fullName>
    </submittedName>
</protein>
<dbReference type="SUPFAM" id="SSF53474">
    <property type="entry name" value="alpha/beta-Hydrolases"/>
    <property type="match status" value="1"/>
</dbReference>
<evidence type="ECO:0000313" key="7">
    <source>
        <dbReference type="Proteomes" id="UP001519332"/>
    </source>
</evidence>
<accession>A0ABS4U3E2</accession>
<name>A0ABS4U3E2_9PSEU</name>
<feature type="signal peptide" evidence="4">
    <location>
        <begin position="1"/>
        <end position="24"/>
    </location>
</feature>
<keyword evidence="7" id="KW-1185">Reference proteome</keyword>
<proteinExistence type="inferred from homology"/>
<dbReference type="Gene3D" id="3.40.50.1820">
    <property type="entry name" value="alpha/beta hydrolase"/>
    <property type="match status" value="1"/>
</dbReference>
<evidence type="ECO:0000256" key="2">
    <source>
        <dbReference type="ARBA" id="ARBA00022729"/>
    </source>
</evidence>
<reference evidence="6 7" key="1">
    <citation type="submission" date="2021-03" db="EMBL/GenBank/DDBJ databases">
        <title>Sequencing the genomes of 1000 actinobacteria strains.</title>
        <authorList>
            <person name="Klenk H.-P."/>
        </authorList>
    </citation>
    <scope>NUCLEOTIDE SEQUENCE [LARGE SCALE GENOMIC DNA]</scope>
    <source>
        <strain evidence="6 7">DSM 46670</strain>
    </source>
</reference>
<dbReference type="PANTHER" id="PTHR43248">
    <property type="entry name" value="2-SUCCINYL-6-HYDROXY-2,4-CYCLOHEXADIENE-1-CARBOXYLATE SYNTHASE"/>
    <property type="match status" value="1"/>
</dbReference>
<evidence type="ECO:0000259" key="5">
    <source>
        <dbReference type="Pfam" id="PF08386"/>
    </source>
</evidence>
<dbReference type="PANTHER" id="PTHR43248:SF29">
    <property type="entry name" value="TRIPEPTIDYL AMINOPEPTIDASE"/>
    <property type="match status" value="1"/>
</dbReference>
<dbReference type="InterPro" id="IPR013595">
    <property type="entry name" value="Pept_S33_TAP-like_C"/>
</dbReference>
<dbReference type="Pfam" id="PF08386">
    <property type="entry name" value="Abhydrolase_4"/>
    <property type="match status" value="1"/>
</dbReference>
<evidence type="ECO:0000256" key="3">
    <source>
        <dbReference type="ARBA" id="ARBA00022801"/>
    </source>
</evidence>
<dbReference type="InterPro" id="IPR029058">
    <property type="entry name" value="AB_hydrolase_fold"/>
</dbReference>
<gene>
    <name evidence="6" type="ORF">JOF56_011570</name>
</gene>
<organism evidence="6 7">
    <name type="scientific">Kibdelosporangium banguiense</name>
    <dbReference type="NCBI Taxonomy" id="1365924"/>
    <lineage>
        <taxon>Bacteria</taxon>
        <taxon>Bacillati</taxon>
        <taxon>Actinomycetota</taxon>
        <taxon>Actinomycetes</taxon>
        <taxon>Pseudonocardiales</taxon>
        <taxon>Pseudonocardiaceae</taxon>
        <taxon>Kibdelosporangium</taxon>
    </lineage>
</organism>
<comment type="caution">
    <text evidence="6">The sequence shown here is derived from an EMBL/GenBank/DDBJ whole genome shotgun (WGS) entry which is preliminary data.</text>
</comment>
<dbReference type="RefSeq" id="WP_209647807.1">
    <property type="nucleotide sequence ID" value="NZ_JAGINW010000001.1"/>
</dbReference>
<comment type="similarity">
    <text evidence="1">Belongs to the peptidase S33 family.</text>
</comment>
<sequence>MRPLVLALSALIAGTLVTPSTATAAPTGLQWQPCADLPLECAKVSVPLDYRKPGGTKIDIAVSRKKSGDPARRRGVLLLNPGGPGGAGRDLPVPIAQLAPRSVTDAYDLIGFDPRGTGQSAPNTCALTPEQQDPTKVLPYPAPNGDITGSVAYAKQIAKQCFEHSGARLPYVTTANTARDMDMIRAALGERKISYFGVSYGSYLGAVYTTMFPQRSDRILLDSVVDPRDVWRTVWQAWGPATEERFEDFAKWAAERNATYELGATPKAVRDTYLNLAKKLDTAAIGIWTGNNLRAQTRGSMYFDAAFEQLAAIMQSLVRGNPDPVEIPPLDQSFPATLWGIVCGDADWPGSIGLHQWQVLSDKKKYPITNGLPSNIWPCAFWPTEPIEPRVRITDRGPSNVLLTQNLRDPATPLVGAVAMRAAMGNRAKLVTADQGGHGTYLFTDNACVSDIATTFLVNGTLPAKDVACGPQSGLALDAPQIDRKRRDELVKQLHSRQMPF</sequence>
<keyword evidence="3" id="KW-0378">Hydrolase</keyword>
<feature type="chain" id="PRO_5046425367" evidence="4">
    <location>
        <begin position="25"/>
        <end position="501"/>
    </location>
</feature>
<dbReference type="Proteomes" id="UP001519332">
    <property type="component" value="Unassembled WGS sequence"/>
</dbReference>
<dbReference type="EMBL" id="JAGINW010000001">
    <property type="protein sequence ID" value="MBP2331185.1"/>
    <property type="molecule type" value="Genomic_DNA"/>
</dbReference>
<evidence type="ECO:0000256" key="1">
    <source>
        <dbReference type="ARBA" id="ARBA00010088"/>
    </source>
</evidence>